<organism evidence="3 4">
    <name type="scientific">Micromonospora violae</name>
    <dbReference type="NCBI Taxonomy" id="1278207"/>
    <lineage>
        <taxon>Bacteria</taxon>
        <taxon>Bacillati</taxon>
        <taxon>Actinomycetota</taxon>
        <taxon>Actinomycetes</taxon>
        <taxon>Micromonosporales</taxon>
        <taxon>Micromonosporaceae</taxon>
        <taxon>Micromonospora</taxon>
    </lineage>
</organism>
<evidence type="ECO:0000313" key="4">
    <source>
        <dbReference type="Proteomes" id="UP000293781"/>
    </source>
</evidence>
<gene>
    <name evidence="3" type="ORF">EV382_5132</name>
</gene>
<sequence>MTLIPGTTTSVRPGRALLAMGLSVAVAAGALTLTTGPAAANDVRYEPNNSWAYTDAHRPTKITIDQAGDVPVGSWKDDRGRRHTSRAYFTFDITRYRGADIEGAFLTAEETSAVDCTTRPGVELWRTAPYTAKSSWAKPPAQLAKLATATVPADADCPAPYVEWDAAEGLRQALAEGASTLTLALRLPAGAEADPTLSRRYASAVGISVDYNHPPGVPTDLQTSDKPCTTTEPYQLQLRDDLRLSAVLHDQNHQEDAGSDLLNTTFALWPVAEPAARVERTGFGHDGERDTAVFPSDTFTHDRVYAWQVRAADSRATGEWSGLCYFRTDFEGPAVAPIVTSTDFPTEGWHPALPGQFTFDAAATPDAVGFRYQLDGGVVGTVSADRAGGSATVTLSPDDGPHALVVSSLDAAGNRSPEARYEFRASDVAPTITGTLTEVGVPTTFTVQPQMPGVVRYRFQLDGDPEQTVEAAADGTATLTVTATRAGNRTLSVTSVTATGVTATAVRTFRLSTAPKISATVYQPGVTSGGPGIPGVFTFTPRQSDVVSYRYRFGTVTSTVAAAADGTASVTWTPTKAGLAPLTVWSVDRDGTQSDSASFLILVGDLPPSSPAGGPGQVEAPQAESGR</sequence>
<dbReference type="EMBL" id="SHKK01000001">
    <property type="protein sequence ID" value="RZT81837.1"/>
    <property type="molecule type" value="Genomic_DNA"/>
</dbReference>
<feature type="chain" id="PRO_5020458970" description="Ig-like domain-containing protein" evidence="2">
    <location>
        <begin position="41"/>
        <end position="627"/>
    </location>
</feature>
<evidence type="ECO:0000256" key="1">
    <source>
        <dbReference type="SAM" id="MobiDB-lite"/>
    </source>
</evidence>
<proteinExistence type="predicted"/>
<dbReference type="AlphaFoldDB" id="A0A4Q7UK02"/>
<dbReference type="Proteomes" id="UP000293781">
    <property type="component" value="Unassembled WGS sequence"/>
</dbReference>
<feature type="signal peptide" evidence="2">
    <location>
        <begin position="1"/>
        <end position="40"/>
    </location>
</feature>
<evidence type="ECO:0000313" key="3">
    <source>
        <dbReference type="EMBL" id="RZT81837.1"/>
    </source>
</evidence>
<dbReference type="RefSeq" id="WP_130405887.1">
    <property type="nucleotide sequence ID" value="NZ_SHKK01000001.1"/>
</dbReference>
<reference evidence="3 4" key="1">
    <citation type="submission" date="2019-02" db="EMBL/GenBank/DDBJ databases">
        <title>Sequencing the genomes of 1000 actinobacteria strains.</title>
        <authorList>
            <person name="Klenk H.-P."/>
        </authorList>
    </citation>
    <scope>NUCLEOTIDE SEQUENCE [LARGE SCALE GENOMIC DNA]</scope>
    <source>
        <strain evidence="3 4">DSM 45888</strain>
    </source>
</reference>
<evidence type="ECO:0000256" key="2">
    <source>
        <dbReference type="SAM" id="SignalP"/>
    </source>
</evidence>
<accession>A0A4Q7UK02</accession>
<name>A0A4Q7UK02_9ACTN</name>
<feature type="region of interest" description="Disordered" evidence="1">
    <location>
        <begin position="605"/>
        <end position="627"/>
    </location>
</feature>
<evidence type="ECO:0008006" key="5">
    <source>
        <dbReference type="Google" id="ProtNLM"/>
    </source>
</evidence>
<keyword evidence="4" id="KW-1185">Reference proteome</keyword>
<dbReference type="OrthoDB" id="3439746at2"/>
<protein>
    <recommendedName>
        <fullName evidence="5">Ig-like domain-containing protein</fullName>
    </recommendedName>
</protein>
<comment type="caution">
    <text evidence="3">The sequence shown here is derived from an EMBL/GenBank/DDBJ whole genome shotgun (WGS) entry which is preliminary data.</text>
</comment>
<keyword evidence="2" id="KW-0732">Signal</keyword>